<evidence type="ECO:0000256" key="3">
    <source>
        <dbReference type="ARBA" id="ARBA00022630"/>
    </source>
</evidence>
<dbReference type="PANTHER" id="PTHR42973:SF39">
    <property type="entry name" value="FAD-BINDING PCMH-TYPE DOMAIN-CONTAINING PROTEIN"/>
    <property type="match status" value="1"/>
</dbReference>
<dbReference type="Pfam" id="PF01565">
    <property type="entry name" value="FAD_binding_4"/>
    <property type="match status" value="1"/>
</dbReference>
<keyword evidence="5" id="KW-0560">Oxidoreductase</keyword>
<dbReference type="InterPro" id="IPR006311">
    <property type="entry name" value="TAT_signal"/>
</dbReference>
<comment type="cofactor">
    <cofactor evidence="1">
        <name>FAD</name>
        <dbReference type="ChEBI" id="CHEBI:57692"/>
    </cofactor>
</comment>
<evidence type="ECO:0000256" key="1">
    <source>
        <dbReference type="ARBA" id="ARBA00001974"/>
    </source>
</evidence>
<comment type="similarity">
    <text evidence="2">Belongs to the oxygen-dependent FAD-linked oxidoreductase family.</text>
</comment>
<dbReference type="InterPro" id="IPR006094">
    <property type="entry name" value="Oxid_FAD_bind_N"/>
</dbReference>
<dbReference type="Gene3D" id="3.40.462.20">
    <property type="match status" value="1"/>
</dbReference>
<evidence type="ECO:0000313" key="7">
    <source>
        <dbReference type="EMBL" id="SMD05652.1"/>
    </source>
</evidence>
<gene>
    <name evidence="7" type="ORF">SAMN05661093_03990</name>
</gene>
<dbReference type="InterPro" id="IPR012951">
    <property type="entry name" value="BBE"/>
</dbReference>
<name>A0A1Y5XLZ8_KIBAR</name>
<evidence type="ECO:0000313" key="8">
    <source>
        <dbReference type="Proteomes" id="UP000192674"/>
    </source>
</evidence>
<dbReference type="InterPro" id="IPR016166">
    <property type="entry name" value="FAD-bd_PCMH"/>
</dbReference>
<dbReference type="GO" id="GO:0016491">
    <property type="term" value="F:oxidoreductase activity"/>
    <property type="evidence" value="ECO:0007669"/>
    <property type="project" value="UniProtKB-KW"/>
</dbReference>
<sequence length="578" mass="62501">MARLTWAVVVWKVLGGFTLKGVTIHMSEVGRRRFLAGAGAAAVGVAATSALGTTAVAQEAEAGVSLPATTVRPGDSRYIDMVRGTNPRWIGSPEAVRVVNSTAQVVAAVQEAVTAGKQIGVRSGGHCYEDFVYNGKQVVLDLSELDDIGYDPAVNAISVSAGANLFQVYEALYRVWGVIIPGGSCATVGAGGHITGGGYGLNSRQFGLTVDYLYGVEVVVVDATGKARAIIATREANDPNRELWWAHTGGGGGNFGVVTRFLLKSRTATGADPSAFLPKPPSEIFLHSVALNWKDVTEADFTTVVNNFGKWHEQNSAPDSPYAGLFGLLKLNKRTIDPVTKAIGGQVAMTTQADATVPNARKLLDDFLAYVFNGVQAPRTANIMRAGHIPALPQFEEPQRLPWLNGTYALSGGGWEFRGDYKSAYLRKAHTPEQVAATYKALTAEYNNPNALVQIDSYGCKINSVASGDTAVPQRDSIMKLQYQVYWKDPAEDAQHLQWFRTFYSSVYASTGGVPVPNAVTDGCYVNYPDIDLQDPTFNKSGVPWSTLYYKGSYPRLRQVKAKYDPRNIFRHRQSVEP</sequence>
<evidence type="ECO:0000259" key="6">
    <source>
        <dbReference type="PROSITE" id="PS51387"/>
    </source>
</evidence>
<dbReference type="InterPro" id="IPR016169">
    <property type="entry name" value="FAD-bd_PCMH_sub2"/>
</dbReference>
<dbReference type="EMBL" id="FWXV01000003">
    <property type="protein sequence ID" value="SMD05652.1"/>
    <property type="molecule type" value="Genomic_DNA"/>
</dbReference>
<keyword evidence="3" id="KW-0285">Flavoprotein</keyword>
<evidence type="ECO:0000256" key="4">
    <source>
        <dbReference type="ARBA" id="ARBA00022827"/>
    </source>
</evidence>
<dbReference type="InterPro" id="IPR050416">
    <property type="entry name" value="FAD-linked_Oxidoreductase"/>
</dbReference>
<dbReference type="Proteomes" id="UP000192674">
    <property type="component" value="Unassembled WGS sequence"/>
</dbReference>
<dbReference type="InterPro" id="IPR036318">
    <property type="entry name" value="FAD-bd_PCMH-like_sf"/>
</dbReference>
<dbReference type="Gene3D" id="3.30.465.10">
    <property type="match status" value="1"/>
</dbReference>
<feature type="domain" description="FAD-binding PCMH-type" evidence="6">
    <location>
        <begin position="82"/>
        <end position="268"/>
    </location>
</feature>
<dbReference type="PANTHER" id="PTHR42973">
    <property type="entry name" value="BINDING OXIDOREDUCTASE, PUTATIVE (AFU_ORTHOLOGUE AFUA_1G17690)-RELATED"/>
    <property type="match status" value="1"/>
</dbReference>
<evidence type="ECO:0000256" key="5">
    <source>
        <dbReference type="ARBA" id="ARBA00023002"/>
    </source>
</evidence>
<organism evidence="7 8">
    <name type="scientific">Kibdelosporangium aridum</name>
    <dbReference type="NCBI Taxonomy" id="2030"/>
    <lineage>
        <taxon>Bacteria</taxon>
        <taxon>Bacillati</taxon>
        <taxon>Actinomycetota</taxon>
        <taxon>Actinomycetes</taxon>
        <taxon>Pseudonocardiales</taxon>
        <taxon>Pseudonocardiaceae</taxon>
        <taxon>Kibdelosporangium</taxon>
    </lineage>
</organism>
<proteinExistence type="inferred from homology"/>
<evidence type="ECO:0000256" key="2">
    <source>
        <dbReference type="ARBA" id="ARBA00005466"/>
    </source>
</evidence>
<accession>A0A1Y5XLZ8</accession>
<dbReference type="Pfam" id="PF08031">
    <property type="entry name" value="BBE"/>
    <property type="match status" value="1"/>
</dbReference>
<dbReference type="SUPFAM" id="SSF56176">
    <property type="entry name" value="FAD-binding/transporter-associated domain-like"/>
    <property type="match status" value="1"/>
</dbReference>
<keyword evidence="8" id="KW-1185">Reference proteome</keyword>
<protein>
    <submittedName>
        <fullName evidence="7">FAD/FMN-containing dehydrogenase</fullName>
    </submittedName>
</protein>
<keyword evidence="4" id="KW-0274">FAD</keyword>
<dbReference type="PROSITE" id="PS51387">
    <property type="entry name" value="FAD_PCMH"/>
    <property type="match status" value="1"/>
</dbReference>
<reference evidence="7 8" key="1">
    <citation type="submission" date="2017-04" db="EMBL/GenBank/DDBJ databases">
        <authorList>
            <person name="Afonso C.L."/>
            <person name="Miller P.J."/>
            <person name="Scott M.A."/>
            <person name="Spackman E."/>
            <person name="Goraichik I."/>
            <person name="Dimitrov K.M."/>
            <person name="Suarez D.L."/>
            <person name="Swayne D.E."/>
        </authorList>
    </citation>
    <scope>NUCLEOTIDE SEQUENCE [LARGE SCALE GENOMIC DNA]</scope>
    <source>
        <strain evidence="7 8">DSM 43828</strain>
    </source>
</reference>
<dbReference type="AlphaFoldDB" id="A0A1Y5XLZ8"/>
<dbReference type="PROSITE" id="PS51318">
    <property type="entry name" value="TAT"/>
    <property type="match status" value="1"/>
</dbReference>
<dbReference type="GO" id="GO:0071949">
    <property type="term" value="F:FAD binding"/>
    <property type="evidence" value="ECO:0007669"/>
    <property type="project" value="InterPro"/>
</dbReference>